<evidence type="ECO:0000256" key="4">
    <source>
        <dbReference type="ARBA" id="ARBA00005881"/>
    </source>
</evidence>
<evidence type="ECO:0000256" key="9">
    <source>
        <dbReference type="ARBA" id="ARBA00022737"/>
    </source>
</evidence>
<feature type="non-terminal residue" evidence="13">
    <location>
        <position position="1"/>
    </location>
</feature>
<evidence type="ECO:0000313" key="13">
    <source>
        <dbReference type="EMBL" id="PAA53402.1"/>
    </source>
</evidence>
<proteinExistence type="inferred from homology"/>
<evidence type="ECO:0000256" key="12">
    <source>
        <dbReference type="SAM" id="MobiDB-lite"/>
    </source>
</evidence>
<dbReference type="Pfam" id="PF00400">
    <property type="entry name" value="WD40"/>
    <property type="match status" value="6"/>
</dbReference>
<comment type="caution">
    <text evidence="13">The sequence shown here is derived from an EMBL/GenBank/DDBJ whole genome shotgun (WGS) entry which is preliminary data.</text>
</comment>
<keyword evidence="8" id="KW-0819">tRNA processing</keyword>
<comment type="similarity">
    <text evidence="4">Belongs to the WD repeat ELP2 family.</text>
</comment>
<comment type="pathway">
    <text evidence="3">tRNA modification; 5-methoxycarbonylmethyl-2-thiouridine-tRNA biosynthesis.</text>
</comment>
<dbReference type="UniPathway" id="UPA00988"/>
<organism evidence="13 14">
    <name type="scientific">Macrostomum lignano</name>
    <dbReference type="NCBI Taxonomy" id="282301"/>
    <lineage>
        <taxon>Eukaryota</taxon>
        <taxon>Metazoa</taxon>
        <taxon>Spiralia</taxon>
        <taxon>Lophotrochozoa</taxon>
        <taxon>Platyhelminthes</taxon>
        <taxon>Rhabditophora</taxon>
        <taxon>Macrostomorpha</taxon>
        <taxon>Macrostomida</taxon>
        <taxon>Macrostomidae</taxon>
        <taxon>Macrostomum</taxon>
    </lineage>
</organism>
<evidence type="ECO:0000256" key="1">
    <source>
        <dbReference type="ARBA" id="ARBA00004123"/>
    </source>
</evidence>
<dbReference type="AlphaFoldDB" id="A0A267DY32"/>
<dbReference type="InterPro" id="IPR015943">
    <property type="entry name" value="WD40/YVTN_repeat-like_dom_sf"/>
</dbReference>
<dbReference type="STRING" id="282301.A0A267DY32"/>
<dbReference type="SUPFAM" id="SSF50978">
    <property type="entry name" value="WD40 repeat-like"/>
    <property type="match status" value="3"/>
</dbReference>
<dbReference type="PROSITE" id="PS50082">
    <property type="entry name" value="WD_REPEATS_2"/>
    <property type="match status" value="2"/>
</dbReference>
<dbReference type="Proteomes" id="UP000215902">
    <property type="component" value="Unassembled WGS sequence"/>
</dbReference>
<dbReference type="EMBL" id="NIVC01003094">
    <property type="protein sequence ID" value="PAA53402.1"/>
    <property type="molecule type" value="Genomic_DNA"/>
</dbReference>
<sequence length="847" mass="89993">EYISANLNQCARPADWGPNGLLLCAVQSCVGLARLAPPGPERRLVRLVGGCHTASVTAVRWVADSDHQQRRLGLSCSADGTARLWLAGGPDCQLDSLACLSGGHGSQTTLENVDGLAVDSGVLHGEPTGVLVATAGSDHRLVLWRLVNSQPAWSVSRVDDISLGGGFAFGLRLIRFNNSVLLAYGDDDGALNLAETAGGEAIRRVIRVSGGHQDWVRDIDWVELPDQEGCALIATASQDSTVRLWRLERLPDYDNAAVTGKGDNYSDGKRPARLLDVDRQVASEAGVGFGRIAIRLESVLQGHDSAVTSVRFFSVNDDDGADRQPQLRLLTSSMDRSLVVWQPQADAGGLWLERDRVGSLGGNQLGFLLGLPSPPDLLSAGGQSLLACGFNGALSLWTRVEGGETGEATRWRPLGCFGGHSAPVESIAWSPGGAYLLSASSDQTCRAHGPCRRLGGRWGQLARPQVHGYDMTALAFLDDSGCRVYASAAEEKPVRLFRAPNGFRTVLAQVSNADPSCPELKRSEPPNPTDSADSAEPEYAQVPSLGLSNQPMQSTTSGQRGSGAADPEEPPSEDALADGGLWPEVRKLFGHGGEVQSLAACPGRRLLAAACRATQPDQAGILVWRLAPDWSPSWRQTLEHHGLTVAQLAFDSSGRRLLAVSRDRGWSLWRLPDDEDSDSQIQLLSARRAAHARIVWSCAWPPTSADDEAEKFFATGSRDRRISVWLAALAAPTETKVEQPEPVASLELDAAVTALSFRPTATATEFCCAAGLESGAVALISVLAPGADSASAGGWRLAPIAIVASVHAATVRQLAFRPGQPDCLASCSADASVRLLRICRDKEVSDS</sequence>
<evidence type="ECO:0000313" key="14">
    <source>
        <dbReference type="Proteomes" id="UP000215902"/>
    </source>
</evidence>
<dbReference type="GO" id="GO:0033588">
    <property type="term" value="C:elongator holoenzyme complex"/>
    <property type="evidence" value="ECO:0007669"/>
    <property type="project" value="InterPro"/>
</dbReference>
<keyword evidence="6" id="KW-0963">Cytoplasm</keyword>
<dbReference type="PANTHER" id="PTHR44111:SF1">
    <property type="entry name" value="ELONGATOR COMPLEX PROTEIN 2"/>
    <property type="match status" value="1"/>
</dbReference>
<dbReference type="OrthoDB" id="27911at2759"/>
<evidence type="ECO:0000256" key="11">
    <source>
        <dbReference type="PROSITE-ProRule" id="PRU00221"/>
    </source>
</evidence>
<protein>
    <recommendedName>
        <fullName evidence="5">Elongator complex protein 2</fullName>
    </recommendedName>
</protein>
<evidence type="ECO:0000256" key="10">
    <source>
        <dbReference type="ARBA" id="ARBA00023242"/>
    </source>
</evidence>
<feature type="compositionally biased region" description="Polar residues" evidence="12">
    <location>
        <begin position="546"/>
        <end position="559"/>
    </location>
</feature>
<accession>A0A267DY32</accession>
<dbReference type="InterPro" id="IPR036322">
    <property type="entry name" value="WD40_repeat_dom_sf"/>
</dbReference>
<feature type="region of interest" description="Disordered" evidence="12">
    <location>
        <begin position="514"/>
        <end position="578"/>
    </location>
</feature>
<keyword evidence="7 11" id="KW-0853">WD repeat</keyword>
<feature type="repeat" description="WD" evidence="11">
    <location>
        <begin position="638"/>
        <end position="679"/>
    </location>
</feature>
<dbReference type="Gene3D" id="2.130.10.10">
    <property type="entry name" value="YVTN repeat-like/Quinoprotein amine dehydrogenase"/>
    <property type="match status" value="4"/>
</dbReference>
<feature type="repeat" description="WD" evidence="11">
    <location>
        <begin position="417"/>
        <end position="446"/>
    </location>
</feature>
<dbReference type="InterPro" id="IPR037289">
    <property type="entry name" value="Elp2"/>
</dbReference>
<dbReference type="GO" id="GO:0005737">
    <property type="term" value="C:cytoplasm"/>
    <property type="evidence" value="ECO:0007669"/>
    <property type="project" value="UniProtKB-SubCell"/>
</dbReference>
<evidence type="ECO:0000256" key="3">
    <source>
        <dbReference type="ARBA" id="ARBA00005043"/>
    </source>
</evidence>
<feature type="compositionally biased region" description="Acidic residues" evidence="12">
    <location>
        <begin position="566"/>
        <end position="576"/>
    </location>
</feature>
<keyword evidence="14" id="KW-1185">Reference proteome</keyword>
<comment type="subcellular location">
    <subcellularLocation>
        <location evidence="2">Cytoplasm</location>
    </subcellularLocation>
    <subcellularLocation>
        <location evidence="1">Nucleus</location>
    </subcellularLocation>
</comment>
<dbReference type="SMART" id="SM00320">
    <property type="entry name" value="WD40"/>
    <property type="match status" value="10"/>
</dbReference>
<evidence type="ECO:0000256" key="6">
    <source>
        <dbReference type="ARBA" id="ARBA00022490"/>
    </source>
</evidence>
<gene>
    <name evidence="13" type="ORF">BOX15_Mlig000721g2</name>
</gene>
<keyword evidence="9" id="KW-0677">Repeat</keyword>
<evidence type="ECO:0000256" key="8">
    <source>
        <dbReference type="ARBA" id="ARBA00022694"/>
    </source>
</evidence>
<evidence type="ECO:0000256" key="2">
    <source>
        <dbReference type="ARBA" id="ARBA00004496"/>
    </source>
</evidence>
<dbReference type="InterPro" id="IPR001680">
    <property type="entry name" value="WD40_rpt"/>
</dbReference>
<dbReference type="GO" id="GO:0005634">
    <property type="term" value="C:nucleus"/>
    <property type="evidence" value="ECO:0007669"/>
    <property type="project" value="UniProtKB-SubCell"/>
</dbReference>
<evidence type="ECO:0000256" key="7">
    <source>
        <dbReference type="ARBA" id="ARBA00022574"/>
    </source>
</evidence>
<keyword evidence="10" id="KW-0539">Nucleus</keyword>
<evidence type="ECO:0000256" key="5">
    <source>
        <dbReference type="ARBA" id="ARBA00020267"/>
    </source>
</evidence>
<dbReference type="GO" id="GO:0002098">
    <property type="term" value="P:tRNA wobble uridine modification"/>
    <property type="evidence" value="ECO:0007669"/>
    <property type="project" value="InterPro"/>
</dbReference>
<name>A0A267DY32_9PLAT</name>
<dbReference type="PANTHER" id="PTHR44111">
    <property type="entry name" value="ELONGATOR COMPLEX PROTEIN 2"/>
    <property type="match status" value="1"/>
</dbReference>
<reference evidence="13 14" key="1">
    <citation type="submission" date="2017-06" db="EMBL/GenBank/DDBJ databases">
        <title>A platform for efficient transgenesis in Macrostomum lignano, a flatworm model organism for stem cell research.</title>
        <authorList>
            <person name="Berezikov E."/>
        </authorList>
    </citation>
    <scope>NUCLEOTIDE SEQUENCE [LARGE SCALE GENOMIC DNA]</scope>
    <source>
        <strain evidence="13">DV1</strain>
        <tissue evidence="13">Whole organism</tissue>
    </source>
</reference>